<feature type="compositionally biased region" description="Polar residues" evidence="1">
    <location>
        <begin position="96"/>
        <end position="114"/>
    </location>
</feature>
<protein>
    <submittedName>
        <fullName evidence="2">Uncharacterized protein</fullName>
    </submittedName>
</protein>
<name>A0A7S4FZ12_9EUGL</name>
<evidence type="ECO:0000313" key="2">
    <source>
        <dbReference type="EMBL" id="CAE0819771.1"/>
    </source>
</evidence>
<proteinExistence type="predicted"/>
<sequence>MSVPWKATIQHTTDIGTAAPSPDNGSTTEAVQQQYCVRKAARRHFTNDKVISGRPRNPIQIVHCCSPEISARQPEPHTTLDNLLAPFFRRLPAGTNARTRTKPPQKSTLTPQIA</sequence>
<dbReference type="AlphaFoldDB" id="A0A7S4FZ12"/>
<feature type="region of interest" description="Disordered" evidence="1">
    <location>
        <begin position="93"/>
        <end position="114"/>
    </location>
</feature>
<organism evidence="2">
    <name type="scientific">Eutreptiella gymnastica</name>
    <dbReference type="NCBI Taxonomy" id="73025"/>
    <lineage>
        <taxon>Eukaryota</taxon>
        <taxon>Discoba</taxon>
        <taxon>Euglenozoa</taxon>
        <taxon>Euglenida</taxon>
        <taxon>Spirocuta</taxon>
        <taxon>Euglenophyceae</taxon>
        <taxon>Eutreptiales</taxon>
        <taxon>Eutreptiaceae</taxon>
        <taxon>Eutreptiella</taxon>
    </lineage>
</organism>
<reference evidence="2" key="1">
    <citation type="submission" date="2021-01" db="EMBL/GenBank/DDBJ databases">
        <authorList>
            <person name="Corre E."/>
            <person name="Pelletier E."/>
            <person name="Niang G."/>
            <person name="Scheremetjew M."/>
            <person name="Finn R."/>
            <person name="Kale V."/>
            <person name="Holt S."/>
            <person name="Cochrane G."/>
            <person name="Meng A."/>
            <person name="Brown T."/>
            <person name="Cohen L."/>
        </authorList>
    </citation>
    <scope>NUCLEOTIDE SEQUENCE</scope>
    <source>
        <strain evidence="2">CCMP1594</strain>
    </source>
</reference>
<gene>
    <name evidence="2" type="ORF">EGYM00163_LOCUS30941</name>
</gene>
<dbReference type="EMBL" id="HBJA01088903">
    <property type="protein sequence ID" value="CAE0819771.1"/>
    <property type="molecule type" value="Transcribed_RNA"/>
</dbReference>
<evidence type="ECO:0000256" key="1">
    <source>
        <dbReference type="SAM" id="MobiDB-lite"/>
    </source>
</evidence>
<accession>A0A7S4FZ12</accession>
<feature type="region of interest" description="Disordered" evidence="1">
    <location>
        <begin position="1"/>
        <end position="31"/>
    </location>
</feature>